<dbReference type="Pfam" id="PF00932">
    <property type="entry name" value="LTD"/>
    <property type="match status" value="1"/>
</dbReference>
<dbReference type="PANTHER" id="PTHR13966:SF5">
    <property type="entry name" value="ENDONUCLEASE G, MITOCHONDRIAL"/>
    <property type="match status" value="1"/>
</dbReference>
<dbReference type="SUPFAM" id="SSF54060">
    <property type="entry name" value="His-Me finger endonucleases"/>
    <property type="match status" value="1"/>
</dbReference>
<dbReference type="InterPro" id="IPR036415">
    <property type="entry name" value="Lamin_tail_dom_sf"/>
</dbReference>
<dbReference type="InterPro" id="IPR001604">
    <property type="entry name" value="Endo_G_ENPP1-like_dom"/>
</dbReference>
<dbReference type="Gene3D" id="3.40.570.10">
    <property type="entry name" value="Extracellular Endonuclease, subunit A"/>
    <property type="match status" value="1"/>
</dbReference>
<dbReference type="PANTHER" id="PTHR13966">
    <property type="entry name" value="ENDONUCLEASE RELATED"/>
    <property type="match status" value="1"/>
</dbReference>
<organism evidence="2">
    <name type="scientific">hydrothermal vent metagenome</name>
    <dbReference type="NCBI Taxonomy" id="652676"/>
    <lineage>
        <taxon>unclassified sequences</taxon>
        <taxon>metagenomes</taxon>
        <taxon>ecological metagenomes</taxon>
    </lineage>
</organism>
<evidence type="ECO:0000259" key="1">
    <source>
        <dbReference type="PROSITE" id="PS51841"/>
    </source>
</evidence>
<sequence>MAKGYKPDFIGDGIHIPLPTFGPKLRGSVLRKPGILRDEIYADHIHFTLLMNKNTRSLIYSAYNIDQNLLKTKVPGKGKRTWKKDAKIGAKFQLGNKYYADRTTASGEKLPNPYDKGHMAMRANTMWGKTKADADAAGKATFNYANAALQHMNLNRDEWKELELGIVREFTHDANDKLSVFTGPIYGDLDRFINLSDTDNARVPAGFFKVLCYRTKLDDPAQQLGVLAFAIFQDTEILRDLRGPTIKTERRYQVTITQLQAMTGIRFAKQLRERNPLIFEGDTVRNAELNIPKTPEVIPIEGTQNLIANHADPRCDIRELSAREIIIQAAMINPKGNETTGEWISLFNRSVGKKSLKNWKLIDAKGRQTVLSGNLEAGQSLRLASRDMGTLKLGNSGGSLMLYNQKGCIIDHVTWGKNQIKTAPEGLAFVFAQQG</sequence>
<dbReference type="PROSITE" id="PS51841">
    <property type="entry name" value="LTD"/>
    <property type="match status" value="1"/>
</dbReference>
<dbReference type="InterPro" id="IPR044929">
    <property type="entry name" value="DNA/RNA_non-sp_Endonuclease_sf"/>
</dbReference>
<dbReference type="SMART" id="SM00477">
    <property type="entry name" value="NUC"/>
    <property type="match status" value="1"/>
</dbReference>
<dbReference type="AlphaFoldDB" id="A0A3B0SMA4"/>
<proteinExistence type="predicted"/>
<feature type="domain" description="LTD" evidence="1">
    <location>
        <begin position="311"/>
        <end position="417"/>
    </location>
</feature>
<protein>
    <recommendedName>
        <fullName evidence="1">LTD domain-containing protein</fullName>
    </recommendedName>
</protein>
<accession>A0A3B0SMA4</accession>
<dbReference type="GO" id="GO:0046872">
    <property type="term" value="F:metal ion binding"/>
    <property type="evidence" value="ECO:0007669"/>
    <property type="project" value="InterPro"/>
</dbReference>
<dbReference type="EMBL" id="UOEE01000327">
    <property type="protein sequence ID" value="VAW01829.1"/>
    <property type="molecule type" value="Genomic_DNA"/>
</dbReference>
<dbReference type="GO" id="GO:0004519">
    <property type="term" value="F:endonuclease activity"/>
    <property type="evidence" value="ECO:0007669"/>
    <property type="project" value="TreeGrafter"/>
</dbReference>
<dbReference type="InterPro" id="IPR040255">
    <property type="entry name" value="Non-specific_endonuclease"/>
</dbReference>
<dbReference type="GO" id="GO:0016787">
    <property type="term" value="F:hydrolase activity"/>
    <property type="evidence" value="ECO:0007669"/>
    <property type="project" value="InterPro"/>
</dbReference>
<dbReference type="SMART" id="SM00892">
    <property type="entry name" value="Endonuclease_NS"/>
    <property type="match status" value="1"/>
</dbReference>
<dbReference type="GO" id="GO:0003676">
    <property type="term" value="F:nucleic acid binding"/>
    <property type="evidence" value="ECO:0007669"/>
    <property type="project" value="InterPro"/>
</dbReference>
<evidence type="ECO:0000313" key="2">
    <source>
        <dbReference type="EMBL" id="VAW01829.1"/>
    </source>
</evidence>
<dbReference type="SUPFAM" id="SSF74853">
    <property type="entry name" value="Lamin A/C globular tail domain"/>
    <property type="match status" value="1"/>
</dbReference>
<name>A0A3B0SMA4_9ZZZZ</name>
<reference evidence="2" key="1">
    <citation type="submission" date="2018-06" db="EMBL/GenBank/DDBJ databases">
        <authorList>
            <person name="Zhirakovskaya E."/>
        </authorList>
    </citation>
    <scope>NUCLEOTIDE SEQUENCE</scope>
</reference>
<dbReference type="InterPro" id="IPR020821">
    <property type="entry name" value="ENPP1-3/EXOG-like_nuc-like"/>
</dbReference>
<dbReference type="Pfam" id="PF01223">
    <property type="entry name" value="Endonuclease_NS"/>
    <property type="match status" value="1"/>
</dbReference>
<gene>
    <name evidence="2" type="ORF">MNBD_ALPHA06-273</name>
</gene>
<dbReference type="InterPro" id="IPR044925">
    <property type="entry name" value="His-Me_finger_sf"/>
</dbReference>
<dbReference type="InterPro" id="IPR001322">
    <property type="entry name" value="Lamin_tail_dom"/>
</dbReference>